<proteinExistence type="predicted"/>
<protein>
    <recommendedName>
        <fullName evidence="4">Lipoprotein</fullName>
    </recommendedName>
</protein>
<accession>A0A940DKN3</accession>
<feature type="chain" id="PRO_5037243947" description="Lipoprotein" evidence="1">
    <location>
        <begin position="23"/>
        <end position="339"/>
    </location>
</feature>
<evidence type="ECO:0008006" key="4">
    <source>
        <dbReference type="Google" id="ProtNLM"/>
    </source>
</evidence>
<dbReference type="Proteomes" id="UP000712007">
    <property type="component" value="Unassembled WGS sequence"/>
</dbReference>
<evidence type="ECO:0000313" key="3">
    <source>
        <dbReference type="Proteomes" id="UP000712007"/>
    </source>
</evidence>
<reference evidence="2" key="2">
    <citation type="journal article" date="2021" name="PeerJ">
        <title>Extensive microbial diversity within the chicken gut microbiome revealed by metagenomics and culture.</title>
        <authorList>
            <person name="Gilroy R."/>
            <person name="Ravi A."/>
            <person name="Getino M."/>
            <person name="Pursley I."/>
            <person name="Horton D.L."/>
            <person name="Alikhan N.F."/>
            <person name="Baker D."/>
            <person name="Gharbi K."/>
            <person name="Hall N."/>
            <person name="Watson M."/>
            <person name="Adriaenssens E.M."/>
            <person name="Foster-Nyarko E."/>
            <person name="Jarju S."/>
            <person name="Secka A."/>
            <person name="Antonio M."/>
            <person name="Oren A."/>
            <person name="Chaudhuri R.R."/>
            <person name="La Ragione R."/>
            <person name="Hildebrand F."/>
            <person name="Pallen M.J."/>
        </authorList>
    </citation>
    <scope>NUCLEOTIDE SEQUENCE</scope>
    <source>
        <strain evidence="2">3924</strain>
    </source>
</reference>
<dbReference type="AlphaFoldDB" id="A0A940DKN3"/>
<feature type="signal peptide" evidence="1">
    <location>
        <begin position="1"/>
        <end position="22"/>
    </location>
</feature>
<reference evidence="2" key="1">
    <citation type="submission" date="2020-10" db="EMBL/GenBank/DDBJ databases">
        <authorList>
            <person name="Gilroy R."/>
        </authorList>
    </citation>
    <scope>NUCLEOTIDE SEQUENCE</scope>
    <source>
        <strain evidence="2">3924</strain>
    </source>
</reference>
<sequence length="339" mass="37058">MTKKLLKWPLVLMAAIAVMFTACEPKPEPDPDPDPDPQPGESTCQVIAQYEGTYEYGELFVFAFIDNTLETEGSQIVGGNGNYAEVYFFSDKVDLPDGYPTDGTYEVNDSWTPGTVIPGAGQEYSFVGVIEGGKMVNDPNITGGKMDIKREGSLITITCNFTDEEGGEYEFKYSGELEVEVVPYSLEQENQPGFIGVFNEANIEEENGIAYLSMTDGAFSTVEIAFVPRGGVYEGTYSFDFSMSEGTVVASPGAQQDANGNTYLYPSYAQFQSSMIYFIMDGTLTVSAERIDLECTSFRGAQVDGHFVGQYTTGQSVSAPERVISVRENMPDRIVARGK</sequence>
<organism evidence="2 3">
    <name type="scientific">Candidatus Aphodosoma intestinipullorum</name>
    <dbReference type="NCBI Taxonomy" id="2840674"/>
    <lineage>
        <taxon>Bacteria</taxon>
        <taxon>Pseudomonadati</taxon>
        <taxon>Bacteroidota</taxon>
        <taxon>Bacteroidia</taxon>
        <taxon>Bacteroidales</taxon>
        <taxon>Candidatus Aphodosoma</taxon>
    </lineage>
</organism>
<evidence type="ECO:0000256" key="1">
    <source>
        <dbReference type="SAM" id="SignalP"/>
    </source>
</evidence>
<dbReference type="EMBL" id="JADIMV010000022">
    <property type="protein sequence ID" value="MBO8439239.1"/>
    <property type="molecule type" value="Genomic_DNA"/>
</dbReference>
<evidence type="ECO:0000313" key="2">
    <source>
        <dbReference type="EMBL" id="MBO8439239.1"/>
    </source>
</evidence>
<name>A0A940DKN3_9BACT</name>
<keyword evidence="1" id="KW-0732">Signal</keyword>
<dbReference type="PROSITE" id="PS51257">
    <property type="entry name" value="PROKAR_LIPOPROTEIN"/>
    <property type="match status" value="1"/>
</dbReference>
<gene>
    <name evidence="2" type="ORF">IAC51_01150</name>
</gene>
<comment type="caution">
    <text evidence="2">The sequence shown here is derived from an EMBL/GenBank/DDBJ whole genome shotgun (WGS) entry which is preliminary data.</text>
</comment>